<keyword evidence="3" id="KW-1185">Reference proteome</keyword>
<protein>
    <submittedName>
        <fullName evidence="2">6344_t:CDS:1</fullName>
    </submittedName>
</protein>
<comment type="caution">
    <text evidence="2">The sequence shown here is derived from an EMBL/GenBank/DDBJ whole genome shotgun (WGS) entry which is preliminary data.</text>
</comment>
<dbReference type="AlphaFoldDB" id="A0A9N9HFU1"/>
<evidence type="ECO:0000313" key="3">
    <source>
        <dbReference type="Proteomes" id="UP000789570"/>
    </source>
</evidence>
<name>A0A9N9HFU1_9GLOM</name>
<feature type="non-terminal residue" evidence="2">
    <location>
        <position position="1"/>
    </location>
</feature>
<feature type="region of interest" description="Disordered" evidence="1">
    <location>
        <begin position="24"/>
        <end position="45"/>
    </location>
</feature>
<sequence length="75" mass="8076">FLGPVLGHGPVTSRPSLPWPRHLSAKSSMAPSPLGQAFHGPEPSKGLPTLKVHQEALEFTPIDLVNRIYVGLQSQ</sequence>
<dbReference type="EMBL" id="CAJVPQ010005474">
    <property type="protein sequence ID" value="CAG8670740.1"/>
    <property type="molecule type" value="Genomic_DNA"/>
</dbReference>
<accession>A0A9N9HFU1</accession>
<dbReference type="Proteomes" id="UP000789570">
    <property type="component" value="Unassembled WGS sequence"/>
</dbReference>
<proteinExistence type="predicted"/>
<evidence type="ECO:0000313" key="2">
    <source>
        <dbReference type="EMBL" id="CAG8670740.1"/>
    </source>
</evidence>
<organism evidence="2 3">
    <name type="scientific">Funneliformis caledonium</name>
    <dbReference type="NCBI Taxonomy" id="1117310"/>
    <lineage>
        <taxon>Eukaryota</taxon>
        <taxon>Fungi</taxon>
        <taxon>Fungi incertae sedis</taxon>
        <taxon>Mucoromycota</taxon>
        <taxon>Glomeromycotina</taxon>
        <taxon>Glomeromycetes</taxon>
        <taxon>Glomerales</taxon>
        <taxon>Glomeraceae</taxon>
        <taxon>Funneliformis</taxon>
    </lineage>
</organism>
<gene>
    <name evidence="2" type="ORF">FCALED_LOCUS12009</name>
</gene>
<evidence type="ECO:0000256" key="1">
    <source>
        <dbReference type="SAM" id="MobiDB-lite"/>
    </source>
</evidence>
<reference evidence="2" key="1">
    <citation type="submission" date="2021-06" db="EMBL/GenBank/DDBJ databases">
        <authorList>
            <person name="Kallberg Y."/>
            <person name="Tangrot J."/>
            <person name="Rosling A."/>
        </authorList>
    </citation>
    <scope>NUCLEOTIDE SEQUENCE</scope>
    <source>
        <strain evidence="2">UK204</strain>
    </source>
</reference>